<dbReference type="InterPro" id="IPR032816">
    <property type="entry name" value="VTT_dom"/>
</dbReference>
<proteinExistence type="inferred from homology"/>
<keyword evidence="4 6" id="KW-1133">Transmembrane helix</keyword>
<sequence length="202" mass="22408">MEYTGREKWKINIAINCITFLGMALVGLFIIYGIQKHLFTSQAALEGFLHNFGVFSPVIFMVFQAVQAILPIAPGGIGCLGGIIAFGPVKGFIYNYIGICIGSIIAFLISRRYGLSFVQSIAKKKTFNKYVGWLEKPNFEKLFAIAIFMPVAPDDLLCYLAGVSKITLRKFVFIIILGKPFAIAAYSFGLNLIMQYLLPLLK</sequence>
<keyword evidence="2 6" id="KW-1003">Cell membrane</keyword>
<dbReference type="RefSeq" id="WP_183277680.1">
    <property type="nucleotide sequence ID" value="NZ_BLZR01000001.1"/>
</dbReference>
<keyword evidence="5 6" id="KW-0472">Membrane</keyword>
<evidence type="ECO:0000256" key="3">
    <source>
        <dbReference type="ARBA" id="ARBA00022692"/>
    </source>
</evidence>
<evidence type="ECO:0000313" key="8">
    <source>
        <dbReference type="EMBL" id="GFP76237.1"/>
    </source>
</evidence>
<evidence type="ECO:0000256" key="1">
    <source>
        <dbReference type="ARBA" id="ARBA00004651"/>
    </source>
</evidence>
<evidence type="ECO:0000256" key="2">
    <source>
        <dbReference type="ARBA" id="ARBA00022475"/>
    </source>
</evidence>
<dbReference type="InterPro" id="IPR015414">
    <property type="entry name" value="TMEM64"/>
</dbReference>
<feature type="transmembrane region" description="Helical" evidence="6">
    <location>
        <begin position="172"/>
        <end position="198"/>
    </location>
</feature>
<organism evidence="8 9">
    <name type="scientific">Clostridium fungisolvens</name>
    <dbReference type="NCBI Taxonomy" id="1604897"/>
    <lineage>
        <taxon>Bacteria</taxon>
        <taxon>Bacillati</taxon>
        <taxon>Bacillota</taxon>
        <taxon>Clostridia</taxon>
        <taxon>Eubacteriales</taxon>
        <taxon>Clostridiaceae</taxon>
        <taxon>Clostridium</taxon>
    </lineage>
</organism>
<feature type="transmembrane region" description="Helical" evidence="6">
    <location>
        <begin position="12"/>
        <end position="34"/>
    </location>
</feature>
<keyword evidence="9" id="KW-1185">Reference proteome</keyword>
<evidence type="ECO:0000256" key="5">
    <source>
        <dbReference type="ARBA" id="ARBA00023136"/>
    </source>
</evidence>
<feature type="transmembrane region" description="Helical" evidence="6">
    <location>
        <begin position="93"/>
        <end position="110"/>
    </location>
</feature>
<keyword evidence="3 6" id="KW-0812">Transmembrane</keyword>
<evidence type="ECO:0000256" key="6">
    <source>
        <dbReference type="RuleBase" id="RU366058"/>
    </source>
</evidence>
<evidence type="ECO:0000256" key="4">
    <source>
        <dbReference type="ARBA" id="ARBA00022989"/>
    </source>
</evidence>
<feature type="transmembrane region" description="Helical" evidence="6">
    <location>
        <begin position="142"/>
        <end position="160"/>
    </location>
</feature>
<protein>
    <recommendedName>
        <fullName evidence="6">TVP38/TMEM64 family membrane protein</fullName>
    </recommendedName>
</protein>
<gene>
    <name evidence="8" type="ORF">bsdtw1_02338</name>
</gene>
<comment type="similarity">
    <text evidence="6">Belongs to the TVP38/TMEM64 family.</text>
</comment>
<reference evidence="8 9" key="1">
    <citation type="submission" date="2020-07" db="EMBL/GenBank/DDBJ databases">
        <title>A new beta-1,3-glucan-decomposing anaerobic bacterium isolated from anoxic soil subjected to biological soil disinfestation.</title>
        <authorList>
            <person name="Ueki A."/>
            <person name="Tonouchi A."/>
        </authorList>
    </citation>
    <scope>NUCLEOTIDE SEQUENCE [LARGE SCALE GENOMIC DNA]</scope>
    <source>
        <strain evidence="8 9">TW1</strain>
    </source>
</reference>
<dbReference type="PANTHER" id="PTHR12677:SF49">
    <property type="entry name" value="TVP38_TMEM64 FAMILY MEMBRANE PROTEIN"/>
    <property type="match status" value="1"/>
</dbReference>
<dbReference type="PANTHER" id="PTHR12677">
    <property type="entry name" value="GOLGI APPARATUS MEMBRANE PROTEIN TVP38-RELATED"/>
    <property type="match status" value="1"/>
</dbReference>
<accession>A0A6V8SGD2</accession>
<dbReference type="GO" id="GO:0005886">
    <property type="term" value="C:plasma membrane"/>
    <property type="evidence" value="ECO:0007669"/>
    <property type="project" value="UniProtKB-SubCell"/>
</dbReference>
<dbReference type="EMBL" id="BLZR01000001">
    <property type="protein sequence ID" value="GFP76237.1"/>
    <property type="molecule type" value="Genomic_DNA"/>
</dbReference>
<name>A0A6V8SGD2_9CLOT</name>
<evidence type="ECO:0000313" key="9">
    <source>
        <dbReference type="Proteomes" id="UP000580568"/>
    </source>
</evidence>
<comment type="caution">
    <text evidence="8">The sequence shown here is derived from an EMBL/GenBank/DDBJ whole genome shotgun (WGS) entry which is preliminary data.</text>
</comment>
<evidence type="ECO:0000259" key="7">
    <source>
        <dbReference type="Pfam" id="PF09335"/>
    </source>
</evidence>
<feature type="domain" description="VTT" evidence="7">
    <location>
        <begin position="81"/>
        <end position="188"/>
    </location>
</feature>
<dbReference type="Pfam" id="PF09335">
    <property type="entry name" value="VTT_dom"/>
    <property type="match status" value="1"/>
</dbReference>
<dbReference type="AlphaFoldDB" id="A0A6V8SGD2"/>
<comment type="subcellular location">
    <subcellularLocation>
        <location evidence="1 6">Cell membrane</location>
        <topology evidence="1 6">Multi-pass membrane protein</topology>
    </subcellularLocation>
</comment>
<feature type="transmembrane region" description="Helical" evidence="6">
    <location>
        <begin position="54"/>
        <end position="86"/>
    </location>
</feature>
<dbReference type="Proteomes" id="UP000580568">
    <property type="component" value="Unassembled WGS sequence"/>
</dbReference>